<dbReference type="OrthoDB" id="2340156at2759"/>
<comment type="caution">
    <text evidence="2">The sequence shown here is derived from an EMBL/GenBank/DDBJ whole genome shotgun (WGS) entry which is preliminary data.</text>
</comment>
<organism evidence="2 3">
    <name type="scientific">Rhizophagus irregularis</name>
    <dbReference type="NCBI Taxonomy" id="588596"/>
    <lineage>
        <taxon>Eukaryota</taxon>
        <taxon>Fungi</taxon>
        <taxon>Fungi incertae sedis</taxon>
        <taxon>Mucoromycota</taxon>
        <taxon>Glomeromycotina</taxon>
        <taxon>Glomeromycetes</taxon>
        <taxon>Glomerales</taxon>
        <taxon>Glomeraceae</taxon>
        <taxon>Rhizophagus</taxon>
    </lineage>
</organism>
<dbReference type="AlphaFoldDB" id="A0A916E2H9"/>
<protein>
    <recommendedName>
        <fullName evidence="1">Transposase Tc1-like domain-containing protein</fullName>
    </recommendedName>
</protein>
<dbReference type="GO" id="GO:0003677">
    <property type="term" value="F:DNA binding"/>
    <property type="evidence" value="ECO:0007669"/>
    <property type="project" value="InterPro"/>
</dbReference>
<accession>A0A916E2H9</accession>
<gene>
    <name evidence="2" type="ORF">CHRIB12_LOCUS6625</name>
</gene>
<name>A0A916E2H9_9GLOM</name>
<sequence>MAPTSVFEMQRLTVKELWNNNIRKPSEIIKMTGSVEHLPVPGRPLVLTPKKRRYLGRLLKNDNATTSALMTTKLNNLYPDLNVSTRTVQRTLKNKLNYIVCRPWSVPLLKESHIEARLQWALNHI</sequence>
<feature type="domain" description="Transposase Tc1-like" evidence="1">
    <location>
        <begin position="52"/>
        <end position="124"/>
    </location>
</feature>
<evidence type="ECO:0000313" key="2">
    <source>
        <dbReference type="EMBL" id="CAB5357135.1"/>
    </source>
</evidence>
<dbReference type="GO" id="GO:0015074">
    <property type="term" value="P:DNA integration"/>
    <property type="evidence" value="ECO:0007669"/>
    <property type="project" value="InterPro"/>
</dbReference>
<evidence type="ECO:0000259" key="1">
    <source>
        <dbReference type="Pfam" id="PF01498"/>
    </source>
</evidence>
<dbReference type="Proteomes" id="UP000684084">
    <property type="component" value="Unassembled WGS sequence"/>
</dbReference>
<dbReference type="GO" id="GO:0006313">
    <property type="term" value="P:DNA transposition"/>
    <property type="evidence" value="ECO:0007669"/>
    <property type="project" value="InterPro"/>
</dbReference>
<dbReference type="Pfam" id="PF01498">
    <property type="entry name" value="HTH_Tnp_Tc3_2"/>
    <property type="match status" value="1"/>
</dbReference>
<proteinExistence type="predicted"/>
<reference evidence="2" key="1">
    <citation type="submission" date="2020-05" db="EMBL/GenBank/DDBJ databases">
        <authorList>
            <person name="Rincon C."/>
            <person name="Sanders R I."/>
            <person name="Robbins C."/>
            <person name="Chaturvedi A."/>
        </authorList>
    </citation>
    <scope>NUCLEOTIDE SEQUENCE</scope>
    <source>
        <strain evidence="2">CHB12</strain>
    </source>
</reference>
<dbReference type="EMBL" id="CAGKOT010000011">
    <property type="protein sequence ID" value="CAB5357135.1"/>
    <property type="molecule type" value="Genomic_DNA"/>
</dbReference>
<dbReference type="InterPro" id="IPR002492">
    <property type="entry name" value="Transposase_Tc1-like"/>
</dbReference>
<evidence type="ECO:0000313" key="3">
    <source>
        <dbReference type="Proteomes" id="UP000684084"/>
    </source>
</evidence>